<dbReference type="SUPFAM" id="SSF69593">
    <property type="entry name" value="Glycerol-3-phosphate (1)-acyltransferase"/>
    <property type="match status" value="1"/>
</dbReference>
<proteinExistence type="predicted"/>
<dbReference type="CDD" id="cd07989">
    <property type="entry name" value="LPLAT_AGPAT-like"/>
    <property type="match status" value="1"/>
</dbReference>
<evidence type="ECO:0000313" key="5">
    <source>
        <dbReference type="Proteomes" id="UP001232973"/>
    </source>
</evidence>
<gene>
    <name evidence="4" type="ORF">J2S03_000287</name>
</gene>
<organism evidence="4 5">
    <name type="scientific">Alicyclobacillus cycloheptanicus</name>
    <dbReference type="NCBI Taxonomy" id="1457"/>
    <lineage>
        <taxon>Bacteria</taxon>
        <taxon>Bacillati</taxon>
        <taxon>Bacillota</taxon>
        <taxon>Bacilli</taxon>
        <taxon>Bacillales</taxon>
        <taxon>Alicyclobacillaceae</taxon>
        <taxon>Alicyclobacillus</taxon>
    </lineage>
</organism>
<dbReference type="GO" id="GO:0003841">
    <property type="term" value="F:1-acylglycerol-3-phosphate O-acyltransferase activity"/>
    <property type="evidence" value="ECO:0007669"/>
    <property type="project" value="UniProtKB-EC"/>
</dbReference>
<accession>A0ABT9XDW0</accession>
<dbReference type="EC" id="2.3.1.51" evidence="4"/>
<dbReference type="InterPro" id="IPR002123">
    <property type="entry name" value="Plipid/glycerol_acylTrfase"/>
</dbReference>
<evidence type="ECO:0000313" key="4">
    <source>
        <dbReference type="EMBL" id="MDQ0188483.1"/>
    </source>
</evidence>
<evidence type="ECO:0000256" key="1">
    <source>
        <dbReference type="ARBA" id="ARBA00022679"/>
    </source>
</evidence>
<comment type="caution">
    <text evidence="4">The sequence shown here is derived from an EMBL/GenBank/DDBJ whole genome shotgun (WGS) entry which is preliminary data.</text>
</comment>
<dbReference type="RefSeq" id="WP_274455883.1">
    <property type="nucleotide sequence ID" value="NZ_CP067097.1"/>
</dbReference>
<dbReference type="Proteomes" id="UP001232973">
    <property type="component" value="Unassembled WGS sequence"/>
</dbReference>
<name>A0ABT9XDW0_9BACL</name>
<keyword evidence="1 4" id="KW-0808">Transferase</keyword>
<protein>
    <submittedName>
        <fullName evidence="4">1-acyl-sn-glycerol-3-phosphate acyltransferase</fullName>
        <ecNumber evidence="4">2.3.1.51</ecNumber>
    </submittedName>
</protein>
<dbReference type="EMBL" id="JAUSTP010000001">
    <property type="protein sequence ID" value="MDQ0188483.1"/>
    <property type="molecule type" value="Genomic_DNA"/>
</dbReference>
<sequence>MADVRDHFRHPLYRLARAVGLALIHGVFRWRVEGQEFIPKTGPVIVACNHIHNFDPIMLGASTPRFVHFMAKEELFRIKPVASFLKFFGAFPVRRGIGDRAAIKHAFAVTAAGQCLVIFPEGHRSRTGQLGKGMPGVAMIAKRAGCMIVPAAVIGPYRFRGPLTVRFGPPLQPDAAQSNEALLGELMPRIQALLDRGHAR</sequence>
<dbReference type="PANTHER" id="PTHR10434">
    <property type="entry name" value="1-ACYL-SN-GLYCEROL-3-PHOSPHATE ACYLTRANSFERASE"/>
    <property type="match status" value="1"/>
</dbReference>
<dbReference type="PANTHER" id="PTHR10434:SF11">
    <property type="entry name" value="1-ACYL-SN-GLYCEROL-3-PHOSPHATE ACYLTRANSFERASE"/>
    <property type="match status" value="1"/>
</dbReference>
<keyword evidence="5" id="KW-1185">Reference proteome</keyword>
<evidence type="ECO:0000256" key="2">
    <source>
        <dbReference type="ARBA" id="ARBA00023315"/>
    </source>
</evidence>
<dbReference type="Pfam" id="PF01553">
    <property type="entry name" value="Acyltransferase"/>
    <property type="match status" value="1"/>
</dbReference>
<reference evidence="4 5" key="1">
    <citation type="submission" date="2023-07" db="EMBL/GenBank/DDBJ databases">
        <title>Genomic Encyclopedia of Type Strains, Phase IV (KMG-IV): sequencing the most valuable type-strain genomes for metagenomic binning, comparative biology and taxonomic classification.</title>
        <authorList>
            <person name="Goeker M."/>
        </authorList>
    </citation>
    <scope>NUCLEOTIDE SEQUENCE [LARGE SCALE GENOMIC DNA]</scope>
    <source>
        <strain evidence="4 5">DSM 4006</strain>
    </source>
</reference>
<dbReference type="SMART" id="SM00563">
    <property type="entry name" value="PlsC"/>
    <property type="match status" value="1"/>
</dbReference>
<feature type="domain" description="Phospholipid/glycerol acyltransferase" evidence="3">
    <location>
        <begin position="44"/>
        <end position="156"/>
    </location>
</feature>
<keyword evidence="2 4" id="KW-0012">Acyltransferase</keyword>
<evidence type="ECO:0000259" key="3">
    <source>
        <dbReference type="SMART" id="SM00563"/>
    </source>
</evidence>